<protein>
    <recommendedName>
        <fullName evidence="1">HTH cro/C1-type domain-containing protein</fullName>
    </recommendedName>
</protein>
<evidence type="ECO:0000259" key="1">
    <source>
        <dbReference type="PROSITE" id="PS50943"/>
    </source>
</evidence>
<evidence type="ECO:0000313" key="3">
    <source>
        <dbReference type="Proteomes" id="UP000319210"/>
    </source>
</evidence>
<dbReference type="Proteomes" id="UP000319210">
    <property type="component" value="Unassembled WGS sequence"/>
</dbReference>
<dbReference type="SMART" id="SM00530">
    <property type="entry name" value="HTH_XRE"/>
    <property type="match status" value="1"/>
</dbReference>
<keyword evidence="3" id="KW-1185">Reference proteome</keyword>
<evidence type="ECO:0000313" key="2">
    <source>
        <dbReference type="EMBL" id="GEB51884.1"/>
    </source>
</evidence>
<organism evidence="2 3">
    <name type="scientific">Streptomyces cacaoi</name>
    <dbReference type="NCBI Taxonomy" id="1898"/>
    <lineage>
        <taxon>Bacteria</taxon>
        <taxon>Bacillati</taxon>
        <taxon>Actinomycetota</taxon>
        <taxon>Actinomycetes</taxon>
        <taxon>Kitasatosporales</taxon>
        <taxon>Streptomycetaceae</taxon>
        <taxon>Streptomyces</taxon>
    </lineage>
</organism>
<sequence>MAERVRRTRLAEVRWAHGFSQERLAEAIGMEVSAVRRWERGEQCPRPGQRRALCTVLGLTPAELEALLETDEPEPSPPERDDALDALELSRLAQASDVGGGVLDELDERFDELATRYQTVPPEALLAEVRRHCAYVGELWDKRATLAERRRLHALGGWLSLLAATLHVDLRSPGPARSRLRTARLLARHAGHAELEAWTFETEAWRALTTGDHRRAADLSRAALHRAPRGSSVEIQATAQEGRARARMGERRAAYEAIDRVRNLAAGMQLTARREHHYQYDPAKASSYEATTLAWVGDPAAEAPAREVIGGAPPADATAWPRRIVTAHIDLALALLTQDRLDEACEAARTALTSGRVLPANHWRVTEILTAVESRTLPEARDLREAYETQTLRP</sequence>
<name>A0A4Y3R323_STRCI</name>
<dbReference type="CDD" id="cd00093">
    <property type="entry name" value="HTH_XRE"/>
    <property type="match status" value="1"/>
</dbReference>
<reference evidence="2 3" key="1">
    <citation type="submission" date="2019-06" db="EMBL/GenBank/DDBJ databases">
        <title>Whole genome shotgun sequence of Streptomyces cacaoi subsp. cacaoi NBRC 12748.</title>
        <authorList>
            <person name="Hosoyama A."/>
            <person name="Uohara A."/>
            <person name="Ohji S."/>
            <person name="Ichikawa N."/>
        </authorList>
    </citation>
    <scope>NUCLEOTIDE SEQUENCE [LARGE SCALE GENOMIC DNA]</scope>
    <source>
        <strain evidence="2 3">NBRC 12748</strain>
    </source>
</reference>
<dbReference type="Gene3D" id="1.10.260.40">
    <property type="entry name" value="lambda repressor-like DNA-binding domains"/>
    <property type="match status" value="1"/>
</dbReference>
<feature type="domain" description="HTH cro/C1-type" evidence="1">
    <location>
        <begin position="10"/>
        <end position="64"/>
    </location>
</feature>
<dbReference type="InterPro" id="IPR010982">
    <property type="entry name" value="Lambda_DNA-bd_dom_sf"/>
</dbReference>
<dbReference type="GO" id="GO:0003677">
    <property type="term" value="F:DNA binding"/>
    <property type="evidence" value="ECO:0007669"/>
    <property type="project" value="InterPro"/>
</dbReference>
<dbReference type="AlphaFoldDB" id="A0A4Y3R323"/>
<proteinExistence type="predicted"/>
<dbReference type="InterPro" id="IPR001387">
    <property type="entry name" value="Cro/C1-type_HTH"/>
</dbReference>
<dbReference type="PROSITE" id="PS50943">
    <property type="entry name" value="HTH_CROC1"/>
    <property type="match status" value="1"/>
</dbReference>
<dbReference type="SUPFAM" id="SSF47413">
    <property type="entry name" value="lambda repressor-like DNA-binding domains"/>
    <property type="match status" value="1"/>
</dbReference>
<gene>
    <name evidence="2" type="ORF">SCA03_44350</name>
</gene>
<accession>A0A4Y3R323</accession>
<dbReference type="EMBL" id="BJMM01000025">
    <property type="protein sequence ID" value="GEB51884.1"/>
    <property type="molecule type" value="Genomic_DNA"/>
</dbReference>
<comment type="caution">
    <text evidence="2">The sequence shown here is derived from an EMBL/GenBank/DDBJ whole genome shotgun (WGS) entry which is preliminary data.</text>
</comment>
<dbReference type="RefSeq" id="WP_141275588.1">
    <property type="nucleotide sequence ID" value="NZ_BJMM01000025.1"/>
</dbReference>
<dbReference type="Pfam" id="PF13560">
    <property type="entry name" value="HTH_31"/>
    <property type="match status" value="1"/>
</dbReference>
<dbReference type="OrthoDB" id="3831424at2"/>